<protein>
    <recommendedName>
        <fullName evidence="2">Heterokaryon incompatibility domain-containing protein</fullName>
    </recommendedName>
</protein>
<dbReference type="Pfam" id="PF06985">
    <property type="entry name" value="HET"/>
    <property type="match status" value="1"/>
</dbReference>
<evidence type="ECO:0000256" key="1">
    <source>
        <dbReference type="SAM" id="MobiDB-lite"/>
    </source>
</evidence>
<dbReference type="PANTHER" id="PTHR33112">
    <property type="entry name" value="DOMAIN PROTEIN, PUTATIVE-RELATED"/>
    <property type="match status" value="1"/>
</dbReference>
<organism evidence="3 4">
    <name type="scientific">Cudoniella acicularis</name>
    <dbReference type="NCBI Taxonomy" id="354080"/>
    <lineage>
        <taxon>Eukaryota</taxon>
        <taxon>Fungi</taxon>
        <taxon>Dikarya</taxon>
        <taxon>Ascomycota</taxon>
        <taxon>Pezizomycotina</taxon>
        <taxon>Leotiomycetes</taxon>
        <taxon>Helotiales</taxon>
        <taxon>Tricladiaceae</taxon>
        <taxon>Cudoniella</taxon>
    </lineage>
</organism>
<feature type="domain" description="Heterokaryon incompatibility" evidence="2">
    <location>
        <begin position="143"/>
        <end position="278"/>
    </location>
</feature>
<dbReference type="PANTHER" id="PTHR33112:SF16">
    <property type="entry name" value="HETEROKARYON INCOMPATIBILITY DOMAIN-CONTAINING PROTEIN"/>
    <property type="match status" value="1"/>
</dbReference>
<gene>
    <name evidence="3" type="ORF">G7Y89_g15365</name>
</gene>
<reference evidence="3 4" key="1">
    <citation type="submission" date="2020-03" db="EMBL/GenBank/DDBJ databases">
        <title>Draft Genome Sequence of Cudoniella acicularis.</title>
        <authorList>
            <person name="Buettner E."/>
            <person name="Kellner H."/>
        </authorList>
    </citation>
    <scope>NUCLEOTIDE SEQUENCE [LARGE SCALE GENOMIC DNA]</scope>
    <source>
        <strain evidence="3 4">DSM 108380</strain>
    </source>
</reference>
<dbReference type="Proteomes" id="UP000566819">
    <property type="component" value="Unassembled WGS sequence"/>
</dbReference>
<evidence type="ECO:0000313" key="3">
    <source>
        <dbReference type="EMBL" id="KAF4614372.1"/>
    </source>
</evidence>
<name>A0A8H4QNG0_9HELO</name>
<dbReference type="InterPro" id="IPR010730">
    <property type="entry name" value="HET"/>
</dbReference>
<dbReference type="OrthoDB" id="5347061at2759"/>
<feature type="region of interest" description="Disordered" evidence="1">
    <location>
        <begin position="1"/>
        <end position="28"/>
    </location>
</feature>
<keyword evidence="4" id="KW-1185">Reference proteome</keyword>
<sequence>MHSSDDESRTPYMSRSQRKGREDKPGYHAVTRGWTCGFASKASDRRLEAQETEAAKQATQDKVKAIGDYRTALTENWKPTADTPLIFEIGRNWIYKCVTNHQECRPDQDNYCPTRLLESLLGSSIEGGEGIKNYYNCESPETKRGIPIESLPQLYRDAIKVTRNLGESFLWIDSLCIIQDSEDDWAQESDQMGNVYANALCTISADAATGSNETLFPTRDLNKSLESLNSTKYEASYIPWGYLRPPSSSRATFHPAYHVSSDLIAASPTSSRGWCLQERQLSRRILHFTSQQVLWECGSLNASEIYPQGLPLMPGKTEAYQTQPVGPAYHRELYRQLPRSVISTPDTMQDEMRLLWYWFLVEFSKRILTFPSDRLPAISGIAQDLSRKTKETYIAGLWKSDLLYGLCWISSPTPDNRIRLYDSAPSWSWASVTGPIQFQEHFERVESSEPILEVEDFVITPLLAHNPTGSIRSGMLKVRGYLSFGKILKPVAEDEPDEVSYDGSVKRTVEWDNWTLPYSSNEHTISVNYDLDVPQPKGGNLFCLHLGATTRGGDIGLVLVPVPVEGLESTYMRIGLLRTNTLFFAREKDKNKVSLCII</sequence>
<accession>A0A8H4QNG0</accession>
<proteinExistence type="predicted"/>
<evidence type="ECO:0000259" key="2">
    <source>
        <dbReference type="Pfam" id="PF06985"/>
    </source>
</evidence>
<evidence type="ECO:0000313" key="4">
    <source>
        <dbReference type="Proteomes" id="UP000566819"/>
    </source>
</evidence>
<dbReference type="AlphaFoldDB" id="A0A8H4QNG0"/>
<dbReference type="EMBL" id="JAAMPI010002358">
    <property type="protein sequence ID" value="KAF4614372.1"/>
    <property type="molecule type" value="Genomic_DNA"/>
</dbReference>
<comment type="caution">
    <text evidence="3">The sequence shown here is derived from an EMBL/GenBank/DDBJ whole genome shotgun (WGS) entry which is preliminary data.</text>
</comment>